<organism evidence="11 12">
    <name type="scientific">Anaeramoeba flamelloides</name>
    <dbReference type="NCBI Taxonomy" id="1746091"/>
    <lineage>
        <taxon>Eukaryota</taxon>
        <taxon>Metamonada</taxon>
        <taxon>Anaeramoebidae</taxon>
        <taxon>Anaeramoeba</taxon>
    </lineage>
</organism>
<dbReference type="EMBL" id="JAOAOG010000175">
    <property type="protein sequence ID" value="KAJ6242323.1"/>
    <property type="molecule type" value="Genomic_DNA"/>
</dbReference>
<comment type="subunit">
    <text evidence="8">Monomer.</text>
</comment>
<protein>
    <recommendedName>
        <fullName evidence="8">Inositol-tetrakisphosphate 1-kinase</fullName>
        <ecNumber evidence="8">2.7.1.134</ecNumber>
    </recommendedName>
</protein>
<dbReference type="InterPro" id="IPR041429">
    <property type="entry name" value="ITPK1_N"/>
</dbReference>
<dbReference type="PIRSF" id="PIRSF038186">
    <property type="entry name" value="ITPK"/>
    <property type="match status" value="1"/>
</dbReference>
<feature type="domain" description="Inositol-tetrakisphosphate 1-kinase N-terminal" evidence="10">
    <location>
        <begin position="4"/>
        <end position="88"/>
    </location>
</feature>
<keyword evidence="12" id="KW-1185">Reference proteome</keyword>
<evidence type="ECO:0000313" key="12">
    <source>
        <dbReference type="Proteomes" id="UP001150062"/>
    </source>
</evidence>
<dbReference type="Gene3D" id="3.40.50.11370">
    <property type="match status" value="1"/>
</dbReference>
<dbReference type="Gene3D" id="3.30.1490.220">
    <property type="match status" value="1"/>
</dbReference>
<dbReference type="Proteomes" id="UP001150062">
    <property type="component" value="Unassembled WGS sequence"/>
</dbReference>
<reference evidence="11" key="1">
    <citation type="submission" date="2022-08" db="EMBL/GenBank/DDBJ databases">
        <title>Novel sulfate-reducing endosymbionts in the free-living metamonad Anaeramoeba.</title>
        <authorList>
            <person name="Jerlstrom-Hultqvist J."/>
            <person name="Cepicka I."/>
            <person name="Gallot-Lavallee L."/>
            <person name="Salas-Leiva D."/>
            <person name="Curtis B.A."/>
            <person name="Zahonova K."/>
            <person name="Pipaliya S."/>
            <person name="Dacks J."/>
            <person name="Roger A.J."/>
        </authorList>
    </citation>
    <scope>NUCLEOTIDE SEQUENCE</scope>
    <source>
        <strain evidence="11">Schooner1</strain>
    </source>
</reference>
<keyword evidence="6 8" id="KW-0067">ATP-binding</keyword>
<evidence type="ECO:0000259" key="10">
    <source>
        <dbReference type="Pfam" id="PF17927"/>
    </source>
</evidence>
<keyword evidence="5 8" id="KW-0418">Kinase</keyword>
<dbReference type="EC" id="2.7.1.134" evidence="8"/>
<evidence type="ECO:0000256" key="6">
    <source>
        <dbReference type="ARBA" id="ARBA00022840"/>
    </source>
</evidence>
<keyword evidence="2 8" id="KW-0808">Transferase</keyword>
<evidence type="ECO:0000256" key="4">
    <source>
        <dbReference type="ARBA" id="ARBA00022741"/>
    </source>
</evidence>
<dbReference type="Gene3D" id="3.30.470.20">
    <property type="entry name" value="ATP-grasp fold, B domain"/>
    <property type="match status" value="1"/>
</dbReference>
<comment type="catalytic activity">
    <reaction evidence="8">
        <text>1D-myo-inositol 3,4,5,6-tetrakisphosphate + ATP = 1D-myo-inositol 1,3,4,5,6-pentakisphosphate + ADP + H(+)</text>
        <dbReference type="Rhea" id="RHEA:12452"/>
        <dbReference type="ChEBI" id="CHEBI:15378"/>
        <dbReference type="ChEBI" id="CHEBI:30616"/>
        <dbReference type="ChEBI" id="CHEBI:57539"/>
        <dbReference type="ChEBI" id="CHEBI:57733"/>
        <dbReference type="ChEBI" id="CHEBI:456216"/>
        <dbReference type="EC" id="2.7.1.134"/>
    </reaction>
</comment>
<comment type="similarity">
    <text evidence="1 8">Belongs to the ITPK1 family.</text>
</comment>
<evidence type="ECO:0000256" key="5">
    <source>
        <dbReference type="ARBA" id="ARBA00022777"/>
    </source>
</evidence>
<evidence type="ECO:0000256" key="8">
    <source>
        <dbReference type="PIRNR" id="PIRNR038186"/>
    </source>
</evidence>
<dbReference type="Pfam" id="PF05770">
    <property type="entry name" value="Ins134_P3_kin"/>
    <property type="match status" value="1"/>
</dbReference>
<keyword evidence="3 8" id="KW-0479">Metal-binding</keyword>
<gene>
    <name evidence="11" type="ORF">M0813_22457</name>
</gene>
<comment type="caution">
    <text evidence="11">The sequence shown here is derived from an EMBL/GenBank/DDBJ whole genome shotgun (WGS) entry which is preliminary data.</text>
</comment>
<keyword evidence="4 8" id="KW-0547">Nucleotide-binding</keyword>
<evidence type="ECO:0000313" key="11">
    <source>
        <dbReference type="EMBL" id="KAJ6242323.1"/>
    </source>
</evidence>
<evidence type="ECO:0000256" key="7">
    <source>
        <dbReference type="ARBA" id="ARBA00022842"/>
    </source>
</evidence>
<dbReference type="InterPro" id="IPR008656">
    <property type="entry name" value="Inositol_tetrakis-P_1-kinase"/>
</dbReference>
<evidence type="ECO:0000256" key="2">
    <source>
        <dbReference type="ARBA" id="ARBA00022679"/>
    </source>
</evidence>
<dbReference type="PANTHER" id="PTHR14217:SF1">
    <property type="entry name" value="INOSITOL-TETRAKISPHOSPHATE 1-KINASE"/>
    <property type="match status" value="1"/>
</dbReference>
<feature type="domain" description="Inositol 1,3,4-trisphosphate 5/6-kinase ATP-grasp" evidence="9">
    <location>
        <begin position="116"/>
        <end position="299"/>
    </location>
</feature>
<comment type="function">
    <text evidence="8">Kinase that can phosphorylate various inositol polyphosphate such as Ins(3,4,5,6)P4 or Ins(1,3,4)P3.</text>
</comment>
<evidence type="ECO:0000256" key="3">
    <source>
        <dbReference type="ARBA" id="ARBA00022723"/>
    </source>
</evidence>
<name>A0ABQ8YCJ9_9EUKA</name>
<proteinExistence type="inferred from homology"/>
<accession>A0ABQ8YCJ9</accession>
<keyword evidence="7 8" id="KW-0460">Magnesium</keyword>
<dbReference type="InterPro" id="IPR040464">
    <property type="entry name" value="InsP(3)kin_ATP-grasp"/>
</dbReference>
<evidence type="ECO:0000259" key="9">
    <source>
        <dbReference type="Pfam" id="PF05770"/>
    </source>
</evidence>
<dbReference type="Pfam" id="PF17927">
    <property type="entry name" value="Ins134_P3_kin_N"/>
    <property type="match status" value="1"/>
</dbReference>
<sequence length="322" mass="36984">MLNVGYYLSERKKQKLKWSDFVEYCKENHSIILHELDLTQPIELEVKLDGILQKITDELFNADELSKKKLSNFLNYINKNPEIVVIEDIEKLKVFRSRDDINKAIKPKVDEIENAFVPPSVVAANCLEAEELISNHETIKYPVICKPVTSCGSVQTHDLYIVGNKEGLKNLNYFPYLITPYYNHYQTIYKTFINGDSYVSVPKYSIRGIDPNELSDFKTAKLGKGMNIPESMLPNRKIPLLKNLESEQLKLICEKVKSGLGVEIFGVDIICCEQDQRFSVIDVNYFPGFSGVPSFYQDLAILVKKKIQNKRKSKTIEKDINN</sequence>
<comment type="cofactor">
    <cofactor evidence="8">
        <name>Mg(2+)</name>
        <dbReference type="ChEBI" id="CHEBI:18420"/>
    </cofactor>
    <text evidence="8">Binds 2 magnesium ions per subunit.</text>
</comment>
<dbReference type="PANTHER" id="PTHR14217">
    <property type="entry name" value="INOSITOL-TETRAKISPHOSPHATE 1-KINASE"/>
    <property type="match status" value="1"/>
</dbReference>
<evidence type="ECO:0000256" key="1">
    <source>
        <dbReference type="ARBA" id="ARBA00009601"/>
    </source>
</evidence>
<dbReference type="SUPFAM" id="SSF56059">
    <property type="entry name" value="Glutathione synthetase ATP-binding domain-like"/>
    <property type="match status" value="1"/>
</dbReference>